<dbReference type="InterPro" id="IPR029044">
    <property type="entry name" value="Nucleotide-diphossugar_trans"/>
</dbReference>
<reference evidence="4" key="1">
    <citation type="submission" date="2017-03" db="EMBL/GenBank/DDBJ databases">
        <title>Novel pathways for hydrocarbon cycling and metabolic interdependencies in hydrothermal sediment communities.</title>
        <authorList>
            <person name="Dombrowski N."/>
            <person name="Seitz K."/>
            <person name="Teske A."/>
            <person name="Baker B."/>
        </authorList>
    </citation>
    <scope>NUCLEOTIDE SEQUENCE [LARGE SCALE GENOMIC DNA]</scope>
</reference>
<dbReference type="Gene3D" id="3.90.550.10">
    <property type="entry name" value="Spore Coat Polysaccharide Biosynthesis Protein SpsA, Chain A"/>
    <property type="match status" value="1"/>
</dbReference>
<keyword evidence="1" id="KW-0472">Membrane</keyword>
<feature type="domain" description="Glycosyltransferase 2-like" evidence="2">
    <location>
        <begin position="10"/>
        <end position="127"/>
    </location>
</feature>
<gene>
    <name evidence="3" type="ORF">B6D57_00755</name>
</gene>
<dbReference type="Pfam" id="PF00535">
    <property type="entry name" value="Glycos_transf_2"/>
    <property type="match status" value="1"/>
</dbReference>
<evidence type="ECO:0000313" key="3">
    <source>
        <dbReference type="EMBL" id="OQX91168.1"/>
    </source>
</evidence>
<feature type="transmembrane region" description="Helical" evidence="1">
    <location>
        <begin position="248"/>
        <end position="276"/>
    </location>
</feature>
<sequence length="327" mass="37290">MKNKDRVFISVIIPTRNRPQLLKRCLQSIFSQKDAPPYEVIVIDDHSDGLETRRVVKSFGAKYKRLPKRMGQAHARNIGLERAEGYIVAFIDDDCIATSNWLKEGATIFEDGVVGGIEGMTIPHPDEPPTPFSNYIDNRTGRQYTTSNMFYRKDVLENIGGFDTTYTEPFFKQLFREDTDVAFKILSLGFVIPFVDRCTVYHLRTNNRYLKPIKDAVKHFLDPKLAKRFPKLFSKSGFRPLSRGHFPYYLGIPLIITGILTDISTLIIPGACGILLSAVYSTIRRCSGKSIKSFHPVLLFLYELTIVPILRLFSVILGYFKYGKITL</sequence>
<name>A0A1W9S2T4_9BACT</name>
<evidence type="ECO:0000313" key="4">
    <source>
        <dbReference type="Proteomes" id="UP000192611"/>
    </source>
</evidence>
<dbReference type="InterPro" id="IPR050834">
    <property type="entry name" value="Glycosyltransf_2"/>
</dbReference>
<dbReference type="InterPro" id="IPR001173">
    <property type="entry name" value="Glyco_trans_2-like"/>
</dbReference>
<proteinExistence type="predicted"/>
<dbReference type="AlphaFoldDB" id="A0A1W9S2T4"/>
<keyword evidence="1" id="KW-0812">Transmembrane</keyword>
<evidence type="ECO:0000259" key="2">
    <source>
        <dbReference type="Pfam" id="PF00535"/>
    </source>
</evidence>
<dbReference type="PANTHER" id="PTHR43685:SF2">
    <property type="entry name" value="GLYCOSYLTRANSFERASE 2-LIKE DOMAIN-CONTAINING PROTEIN"/>
    <property type="match status" value="1"/>
</dbReference>
<dbReference type="Proteomes" id="UP000192611">
    <property type="component" value="Unassembled WGS sequence"/>
</dbReference>
<evidence type="ECO:0000256" key="1">
    <source>
        <dbReference type="SAM" id="Phobius"/>
    </source>
</evidence>
<dbReference type="EMBL" id="NATQ01000009">
    <property type="protein sequence ID" value="OQX91168.1"/>
    <property type="molecule type" value="Genomic_DNA"/>
</dbReference>
<keyword evidence="1" id="KW-1133">Transmembrane helix</keyword>
<comment type="caution">
    <text evidence="3">The sequence shown here is derived from an EMBL/GenBank/DDBJ whole genome shotgun (WGS) entry which is preliminary data.</text>
</comment>
<dbReference type="CDD" id="cd00761">
    <property type="entry name" value="Glyco_tranf_GTA_type"/>
    <property type="match status" value="1"/>
</dbReference>
<accession>A0A1W9S2T4</accession>
<protein>
    <recommendedName>
        <fullName evidence="2">Glycosyltransferase 2-like domain-containing protein</fullName>
    </recommendedName>
</protein>
<dbReference type="PANTHER" id="PTHR43685">
    <property type="entry name" value="GLYCOSYLTRANSFERASE"/>
    <property type="match status" value="1"/>
</dbReference>
<feature type="transmembrane region" description="Helical" evidence="1">
    <location>
        <begin position="297"/>
        <end position="320"/>
    </location>
</feature>
<dbReference type="SUPFAM" id="SSF53448">
    <property type="entry name" value="Nucleotide-diphospho-sugar transferases"/>
    <property type="match status" value="1"/>
</dbReference>
<organism evidence="3 4">
    <name type="scientific">Candidatus Coatesbacteria bacterium 4484_99</name>
    <dbReference type="NCBI Taxonomy" id="1970774"/>
    <lineage>
        <taxon>Bacteria</taxon>
        <taxon>Candidatus Coatesiibacteriota</taxon>
    </lineage>
</organism>